<dbReference type="PANTHER" id="PTHR44591">
    <property type="entry name" value="STRESS RESPONSE REGULATOR PROTEIN 1"/>
    <property type="match status" value="1"/>
</dbReference>
<dbReference type="Proteomes" id="UP000308054">
    <property type="component" value="Unassembled WGS sequence"/>
</dbReference>
<sequence>MAFKRLNILVVDDNAAMRGLVRTVLTAFGCEMIFEASTAQHCVEVLRAKAIDIIVLDWKMKPVDGISLVKLLRNPNKSPNPYVPIIMLTAYAELSKVREARDAGVTEFMAKPFSADALYRRIQSIVNRPRPFVRTKVFFGPDRRRLAKPDYEGPERRDDEVQSA</sequence>
<dbReference type="OrthoDB" id="9786548at2"/>
<dbReference type="GO" id="GO:0000160">
    <property type="term" value="P:phosphorelay signal transduction system"/>
    <property type="evidence" value="ECO:0007669"/>
    <property type="project" value="InterPro"/>
</dbReference>
<organism evidence="4 5">
    <name type="scientific">Marinicauda algicola</name>
    <dbReference type="NCBI Taxonomy" id="2029849"/>
    <lineage>
        <taxon>Bacteria</taxon>
        <taxon>Pseudomonadati</taxon>
        <taxon>Pseudomonadota</taxon>
        <taxon>Alphaproteobacteria</taxon>
        <taxon>Maricaulales</taxon>
        <taxon>Maricaulaceae</taxon>
        <taxon>Marinicauda</taxon>
    </lineage>
</organism>
<dbReference type="Pfam" id="PF00072">
    <property type="entry name" value="Response_reg"/>
    <property type="match status" value="1"/>
</dbReference>
<comment type="caution">
    <text evidence="4">The sequence shown here is derived from an EMBL/GenBank/DDBJ whole genome shotgun (WGS) entry which is preliminary data.</text>
</comment>
<proteinExistence type="predicted"/>
<dbReference type="InterPro" id="IPR011006">
    <property type="entry name" value="CheY-like_superfamily"/>
</dbReference>
<dbReference type="CDD" id="cd17546">
    <property type="entry name" value="REC_hyHK_CKI1_RcsC-like"/>
    <property type="match status" value="1"/>
</dbReference>
<feature type="modified residue" description="4-aspartylphosphate" evidence="2">
    <location>
        <position position="57"/>
    </location>
</feature>
<accession>A0A4S2H4X4</accession>
<dbReference type="InterPro" id="IPR001789">
    <property type="entry name" value="Sig_transdc_resp-reg_receiver"/>
</dbReference>
<name>A0A4S2H4X4_9PROT</name>
<evidence type="ECO:0000256" key="2">
    <source>
        <dbReference type="PROSITE-ProRule" id="PRU00169"/>
    </source>
</evidence>
<evidence type="ECO:0000313" key="4">
    <source>
        <dbReference type="EMBL" id="TGY90720.1"/>
    </source>
</evidence>
<evidence type="ECO:0000259" key="3">
    <source>
        <dbReference type="PROSITE" id="PS50110"/>
    </source>
</evidence>
<reference evidence="4 5" key="1">
    <citation type="journal article" date="2017" name="Int. J. Syst. Evol. Microbiol.">
        <title>Marinicauda algicola sp. nov., isolated from a marine red alga Rhodosorus marinus.</title>
        <authorList>
            <person name="Jeong S.E."/>
            <person name="Jeon S.H."/>
            <person name="Chun B.H."/>
            <person name="Kim D.W."/>
            <person name="Jeon C.O."/>
        </authorList>
    </citation>
    <scope>NUCLEOTIDE SEQUENCE [LARGE SCALE GENOMIC DNA]</scope>
    <source>
        <strain evidence="4 5">JCM 31718</strain>
    </source>
</reference>
<protein>
    <submittedName>
        <fullName evidence="4">Response regulator</fullName>
    </submittedName>
</protein>
<dbReference type="InterPro" id="IPR050595">
    <property type="entry name" value="Bact_response_regulator"/>
</dbReference>
<dbReference type="AlphaFoldDB" id="A0A4S2H4X4"/>
<dbReference type="Gene3D" id="3.40.50.2300">
    <property type="match status" value="1"/>
</dbReference>
<dbReference type="PANTHER" id="PTHR44591:SF3">
    <property type="entry name" value="RESPONSE REGULATORY DOMAIN-CONTAINING PROTEIN"/>
    <property type="match status" value="1"/>
</dbReference>
<dbReference type="SUPFAM" id="SSF52172">
    <property type="entry name" value="CheY-like"/>
    <property type="match status" value="1"/>
</dbReference>
<keyword evidence="1 2" id="KW-0597">Phosphoprotein</keyword>
<gene>
    <name evidence="4" type="ORF">E5163_00350</name>
</gene>
<feature type="domain" description="Response regulatory" evidence="3">
    <location>
        <begin position="7"/>
        <end position="126"/>
    </location>
</feature>
<evidence type="ECO:0000313" key="5">
    <source>
        <dbReference type="Proteomes" id="UP000308054"/>
    </source>
</evidence>
<dbReference type="EMBL" id="SRXW01000001">
    <property type="protein sequence ID" value="TGY90720.1"/>
    <property type="molecule type" value="Genomic_DNA"/>
</dbReference>
<evidence type="ECO:0000256" key="1">
    <source>
        <dbReference type="ARBA" id="ARBA00022553"/>
    </source>
</evidence>
<dbReference type="PROSITE" id="PS50110">
    <property type="entry name" value="RESPONSE_REGULATORY"/>
    <property type="match status" value="1"/>
</dbReference>
<keyword evidence="5" id="KW-1185">Reference proteome</keyword>
<dbReference type="SMART" id="SM00448">
    <property type="entry name" value="REC"/>
    <property type="match status" value="1"/>
</dbReference>